<dbReference type="PANTHER" id="PTHR24096:SF149">
    <property type="entry name" value="AMP-BINDING DOMAIN-CONTAINING PROTEIN-RELATED"/>
    <property type="match status" value="1"/>
</dbReference>
<evidence type="ECO:0000259" key="7">
    <source>
        <dbReference type="Pfam" id="PF13193"/>
    </source>
</evidence>
<dbReference type="GO" id="GO:0008756">
    <property type="term" value="F:o-succinylbenzoate-CoA ligase activity"/>
    <property type="evidence" value="ECO:0007669"/>
    <property type="project" value="UniProtKB-EC"/>
</dbReference>
<keyword evidence="4 5" id="KW-0067">ATP-binding</keyword>
<dbReference type="PROSITE" id="PS00455">
    <property type="entry name" value="AMP_BINDING"/>
    <property type="match status" value="1"/>
</dbReference>
<evidence type="ECO:0000259" key="6">
    <source>
        <dbReference type="Pfam" id="PF00501"/>
    </source>
</evidence>
<evidence type="ECO:0000256" key="4">
    <source>
        <dbReference type="ARBA" id="ARBA00022840"/>
    </source>
</evidence>
<proteinExistence type="inferred from homology"/>
<dbReference type="Pfam" id="PF13193">
    <property type="entry name" value="AMP-binding_C"/>
    <property type="match status" value="1"/>
</dbReference>
<organism evidence="8 9">
    <name type="scientific">Metabacillus flavus</name>
    <dbReference type="NCBI Taxonomy" id="2823519"/>
    <lineage>
        <taxon>Bacteria</taxon>
        <taxon>Bacillati</taxon>
        <taxon>Bacillota</taxon>
        <taxon>Bacilli</taxon>
        <taxon>Bacillales</taxon>
        <taxon>Bacillaceae</taxon>
        <taxon>Metabacillus</taxon>
    </lineage>
</organism>
<evidence type="ECO:0000256" key="5">
    <source>
        <dbReference type="HAMAP-Rule" id="MF_00731"/>
    </source>
</evidence>
<dbReference type="CDD" id="cd05912">
    <property type="entry name" value="OSB_CoA_lg"/>
    <property type="match status" value="1"/>
</dbReference>
<dbReference type="InterPro" id="IPR045851">
    <property type="entry name" value="AMP-bd_C_sf"/>
</dbReference>
<comment type="similarity">
    <text evidence="5">Belongs to the ATP-dependent AMP-binding enzyme family. MenE subfamily.</text>
</comment>
<dbReference type="Proteomes" id="UP000682403">
    <property type="component" value="Unassembled WGS sequence"/>
</dbReference>
<dbReference type="InterPro" id="IPR010192">
    <property type="entry name" value="MenE"/>
</dbReference>
<dbReference type="EC" id="6.2.1.26" evidence="5"/>
<keyword evidence="3 5" id="KW-0547">Nucleotide-binding</keyword>
<dbReference type="NCBIfam" id="TIGR01923">
    <property type="entry name" value="menE"/>
    <property type="match status" value="1"/>
</dbReference>
<comment type="caution">
    <text evidence="8">The sequence shown here is derived from an EMBL/GenBank/DDBJ whole genome shotgun (WGS) entry which is preliminary data.</text>
</comment>
<accession>A0ABS5LHF2</accession>
<evidence type="ECO:0000313" key="9">
    <source>
        <dbReference type="Proteomes" id="UP000682403"/>
    </source>
</evidence>
<gene>
    <name evidence="5" type="primary">menE</name>
    <name evidence="8" type="ORF">J9317_15525</name>
</gene>
<comment type="function">
    <text evidence="5">Converts 2-succinylbenzoate (OSB) to 2-succinylbenzoyl-CoA (OSB-CoA).</text>
</comment>
<evidence type="ECO:0000256" key="2">
    <source>
        <dbReference type="ARBA" id="ARBA00022598"/>
    </source>
</evidence>
<protein>
    <recommendedName>
        <fullName evidence="5">2-succinylbenzoate--CoA ligase</fullName>
        <ecNumber evidence="5">6.2.1.26</ecNumber>
    </recommendedName>
    <alternativeName>
        <fullName evidence="5">o-succinylbenzoyl-CoA synthetase</fullName>
        <shortName evidence="5">OSB-CoA synthetase</shortName>
    </alternativeName>
</protein>
<evidence type="ECO:0000313" key="8">
    <source>
        <dbReference type="EMBL" id="MBS2970180.1"/>
    </source>
</evidence>
<comment type="catalytic activity">
    <reaction evidence="5">
        <text>2-succinylbenzoate + ATP + CoA = 2-succinylbenzoyl-CoA + AMP + diphosphate</text>
        <dbReference type="Rhea" id="RHEA:17009"/>
        <dbReference type="ChEBI" id="CHEBI:18325"/>
        <dbReference type="ChEBI" id="CHEBI:30616"/>
        <dbReference type="ChEBI" id="CHEBI:33019"/>
        <dbReference type="ChEBI" id="CHEBI:57287"/>
        <dbReference type="ChEBI" id="CHEBI:57364"/>
        <dbReference type="ChEBI" id="CHEBI:456215"/>
        <dbReference type="EC" id="6.2.1.26"/>
    </reaction>
</comment>
<dbReference type="InterPro" id="IPR000873">
    <property type="entry name" value="AMP-dep_synth/lig_dom"/>
</dbReference>
<comment type="pathway">
    <text evidence="5">Quinol/quinone metabolism; 1,4-dihydroxy-2-naphthoate biosynthesis; 1,4-dihydroxy-2-naphthoate from chorismate: step 5/7.</text>
</comment>
<dbReference type="SUPFAM" id="SSF56801">
    <property type="entry name" value="Acetyl-CoA synthetase-like"/>
    <property type="match status" value="1"/>
</dbReference>
<name>A0ABS5LHF2_9BACI</name>
<evidence type="ECO:0000256" key="3">
    <source>
        <dbReference type="ARBA" id="ARBA00022741"/>
    </source>
</evidence>
<keyword evidence="2 5" id="KW-0436">Ligase</keyword>
<dbReference type="HAMAP" id="MF_00731">
    <property type="entry name" value="MenE"/>
    <property type="match status" value="1"/>
</dbReference>
<dbReference type="NCBIfam" id="NF002966">
    <property type="entry name" value="PRK03640.1"/>
    <property type="match status" value="1"/>
</dbReference>
<keyword evidence="9" id="KW-1185">Reference proteome</keyword>
<dbReference type="InterPro" id="IPR025110">
    <property type="entry name" value="AMP-bd_C"/>
</dbReference>
<evidence type="ECO:0000256" key="1">
    <source>
        <dbReference type="ARBA" id="ARBA00022428"/>
    </source>
</evidence>
<feature type="domain" description="AMP-dependent synthetase/ligase" evidence="6">
    <location>
        <begin position="11"/>
        <end position="352"/>
    </location>
</feature>
<dbReference type="EMBL" id="JAGVRK010000001">
    <property type="protein sequence ID" value="MBS2970180.1"/>
    <property type="molecule type" value="Genomic_DNA"/>
</dbReference>
<dbReference type="Gene3D" id="3.30.300.30">
    <property type="match status" value="1"/>
</dbReference>
<dbReference type="RefSeq" id="WP_211560115.1">
    <property type="nucleotide sequence ID" value="NZ_JAGVRK010000001.1"/>
</dbReference>
<sequence length="486" mass="54055">METTTMPNWLKQRAYMTPERIALETAEESLTFLELHQEVLGRAGALGSLGIQKGDHIAILMGNSAEMVKIIHAVFYCGATAVLLNTRLTEEEWEYQFLDSRAKLIIASPEYYDRVPVNENKKLSLMDAVRLLQKPAVYEEEYDLNQTAVIMYTSGTTGKPKGVMQTFGNHYWSAVGSALNLGLHTEDKWLAAVPLFHISGLSILFRSVIYGMTVSLHERFDAETINQSIIHNKTSIISVVSTMLDGMLENLKERSYPKTFRCMLLGGGPAPASLLNQCKEKDIPVVQTYGMTETSSQFATLSMEDSLRKSGSAGKPLFPCQIKIVKESGAAAEINEPGEIMVKGPNVMKGYWNRQEATARALKKGWLHTGDIGRMDEDGFLYVLDRRSDLIISGGENIYPAEIESVLMEHPLVKEAGVTAVPDEKWGQVPYAFVVASENLTANELLHFSAKKLAKYKVPNGITFVSQLPRNASRKLQRHVLKGMMQ</sequence>
<dbReference type="Pfam" id="PF00501">
    <property type="entry name" value="AMP-binding"/>
    <property type="match status" value="1"/>
</dbReference>
<dbReference type="Gene3D" id="3.40.50.12780">
    <property type="entry name" value="N-terminal domain of ligase-like"/>
    <property type="match status" value="1"/>
</dbReference>
<reference evidence="8 9" key="1">
    <citation type="submission" date="2021-04" db="EMBL/GenBank/DDBJ databases">
        <title>Metabacillus sp. strain KIGAM252 whole genome sequence.</title>
        <authorList>
            <person name="Seo M.-J."/>
            <person name="Cho E.-S."/>
            <person name="Hwang C.Y."/>
            <person name="Yoon D.J."/>
        </authorList>
    </citation>
    <scope>NUCLEOTIDE SEQUENCE [LARGE SCALE GENOMIC DNA]</scope>
    <source>
        <strain evidence="8 9">KIGAM252</strain>
    </source>
</reference>
<dbReference type="InterPro" id="IPR042099">
    <property type="entry name" value="ANL_N_sf"/>
</dbReference>
<feature type="domain" description="AMP-binding enzyme C-terminal" evidence="7">
    <location>
        <begin position="402"/>
        <end position="475"/>
    </location>
</feature>
<dbReference type="PANTHER" id="PTHR24096">
    <property type="entry name" value="LONG-CHAIN-FATTY-ACID--COA LIGASE"/>
    <property type="match status" value="1"/>
</dbReference>
<keyword evidence="1 5" id="KW-0474">Menaquinone biosynthesis</keyword>
<dbReference type="InterPro" id="IPR020845">
    <property type="entry name" value="AMP-binding_CS"/>
</dbReference>
<comment type="pathway">
    <text evidence="5">Quinol/quinone metabolism; menaquinone biosynthesis.</text>
</comment>